<keyword evidence="1" id="KW-1133">Transmembrane helix</keyword>
<dbReference type="AlphaFoldDB" id="A0A1Y2K034"/>
<evidence type="ECO:0000313" key="2">
    <source>
        <dbReference type="EMBL" id="OSM01390.1"/>
    </source>
</evidence>
<name>A0A1Y2K034_9PROT</name>
<feature type="transmembrane region" description="Helical" evidence="1">
    <location>
        <begin position="89"/>
        <end position="110"/>
    </location>
</feature>
<proteinExistence type="predicted"/>
<organism evidence="2 3">
    <name type="scientific">Magnetofaba australis IT-1</name>
    <dbReference type="NCBI Taxonomy" id="1434232"/>
    <lineage>
        <taxon>Bacteria</taxon>
        <taxon>Pseudomonadati</taxon>
        <taxon>Pseudomonadota</taxon>
        <taxon>Magnetococcia</taxon>
        <taxon>Magnetococcales</taxon>
        <taxon>Magnetococcaceae</taxon>
        <taxon>Magnetofaba</taxon>
    </lineage>
</organism>
<dbReference type="EMBL" id="LVJN01000020">
    <property type="protein sequence ID" value="OSM01390.1"/>
    <property type="molecule type" value="Genomic_DNA"/>
</dbReference>
<comment type="caution">
    <text evidence="2">The sequence shown here is derived from an EMBL/GenBank/DDBJ whole genome shotgun (WGS) entry which is preliminary data.</text>
</comment>
<sequence length="144" mass="16493">MTEHPDTSLSPAAKRREAERIIQRRAFSGPNKRKGPDLYVKIQRWLNVVSLGIVLGVLVLIDQARPAYDNLFSRAAEVYDLRRGWDHHMLGAALGLTILVIIFSLFTLFLSSRRKRRKMDQWNVGGLVYLTLGVLLLIYQNSLF</sequence>
<evidence type="ECO:0000256" key="1">
    <source>
        <dbReference type="SAM" id="Phobius"/>
    </source>
</evidence>
<dbReference type="Proteomes" id="UP000194003">
    <property type="component" value="Unassembled WGS sequence"/>
</dbReference>
<feature type="transmembrane region" description="Helical" evidence="1">
    <location>
        <begin position="42"/>
        <end position="61"/>
    </location>
</feature>
<keyword evidence="1" id="KW-0472">Membrane</keyword>
<gene>
    <name evidence="2" type="ORF">MAIT1_01331</name>
</gene>
<feature type="transmembrane region" description="Helical" evidence="1">
    <location>
        <begin position="122"/>
        <end position="139"/>
    </location>
</feature>
<dbReference type="RefSeq" id="WP_085442632.1">
    <property type="nucleotide sequence ID" value="NZ_LVJN01000020.1"/>
</dbReference>
<accession>A0A1Y2K034</accession>
<evidence type="ECO:0000313" key="3">
    <source>
        <dbReference type="Proteomes" id="UP000194003"/>
    </source>
</evidence>
<keyword evidence="1" id="KW-0812">Transmembrane</keyword>
<reference evidence="2 3" key="1">
    <citation type="journal article" date="2016" name="BMC Genomics">
        <title>Combined genomic and structural analyses of a cultured magnetotactic bacterium reveals its niche adaptation to a dynamic environment.</title>
        <authorList>
            <person name="Araujo A.C."/>
            <person name="Morillo V."/>
            <person name="Cypriano J."/>
            <person name="Teixeira L.C."/>
            <person name="Leao P."/>
            <person name="Lyra S."/>
            <person name="Almeida L.G."/>
            <person name="Bazylinski D.A."/>
            <person name="Vasconcellos A.T."/>
            <person name="Abreu F."/>
            <person name="Lins U."/>
        </authorList>
    </citation>
    <scope>NUCLEOTIDE SEQUENCE [LARGE SCALE GENOMIC DNA]</scope>
    <source>
        <strain evidence="2 3">IT-1</strain>
    </source>
</reference>
<keyword evidence="3" id="KW-1185">Reference proteome</keyword>
<protein>
    <submittedName>
        <fullName evidence="2">Uncharacterized protein</fullName>
    </submittedName>
</protein>